<dbReference type="InterPro" id="IPR009351">
    <property type="entry name" value="AlkZ-like"/>
</dbReference>
<evidence type="ECO:0000313" key="1">
    <source>
        <dbReference type="EMBL" id="CTQ49067.1"/>
    </source>
</evidence>
<dbReference type="Proteomes" id="UP000049222">
    <property type="component" value="Unassembled WGS sequence"/>
</dbReference>
<keyword evidence="2" id="KW-1185">Reference proteome</keyword>
<accession>A0A0M6YIG2</accession>
<dbReference type="EMBL" id="CXSU01000011">
    <property type="protein sequence ID" value="CTQ49067.1"/>
    <property type="molecule type" value="Genomic_DNA"/>
</dbReference>
<proteinExistence type="predicted"/>
<sequence length="394" mass="45522">MNALRRLSNRHARAIFLDRHGLSDAPSGTDLSRIIGTLGFVQLDSINTVVRAHHMILHARRTSYRPAALHRLHDRDRGVFEHWTHDASMIDMAHFPHWRLRFRRNEARLAERWTKWGRDFASKLDEVQRRIADDGPCSSADVGLDEPRSSGGWWDWHPSKAALEYLWRTGHLSVTRRDAFRKVYDLTENVIPPEQLNAHRTQEETIDWACTFAIDRLGFATTGELAAFWDLITPAEAREWATRAIHDGDLIEAEIEQADGRWRTSLIRPATLDRPVPDIAPRLRILSPFDPALRDRKRAERLFGFHYRIEIFVPEAKRTYGYYVFPLLEGDRLVGRIDMKAERDADRLHVKALWPEAGVRFGKGRIARLERALARTARLADVSDVTFAPGWLRG</sequence>
<dbReference type="PANTHER" id="PTHR30528:SF0">
    <property type="entry name" value="CYTOPLASMIC PROTEIN"/>
    <property type="match status" value="1"/>
</dbReference>
<dbReference type="RefSeq" id="WP_055083398.1">
    <property type="nucleotide sequence ID" value="NZ_CXSU01000011.1"/>
</dbReference>
<organism evidence="1 2">
    <name type="scientific">Jannaschia donghaensis</name>
    <dbReference type="NCBI Taxonomy" id="420998"/>
    <lineage>
        <taxon>Bacteria</taxon>
        <taxon>Pseudomonadati</taxon>
        <taxon>Pseudomonadota</taxon>
        <taxon>Alphaproteobacteria</taxon>
        <taxon>Rhodobacterales</taxon>
        <taxon>Roseobacteraceae</taxon>
        <taxon>Jannaschia</taxon>
    </lineage>
</organism>
<dbReference type="AlphaFoldDB" id="A0A0M6YIG2"/>
<protein>
    <recommendedName>
        <fullName evidence="3">Winged helix-turn-helix domain-containing protein</fullName>
    </recommendedName>
</protein>
<dbReference type="STRING" id="420998.JDO7802_01077"/>
<dbReference type="Pfam" id="PF06224">
    <property type="entry name" value="AlkZ-like"/>
    <property type="match status" value="1"/>
</dbReference>
<dbReference type="OrthoDB" id="9787207at2"/>
<name>A0A0M6YIG2_9RHOB</name>
<evidence type="ECO:0000313" key="2">
    <source>
        <dbReference type="Proteomes" id="UP000049222"/>
    </source>
</evidence>
<evidence type="ECO:0008006" key="3">
    <source>
        <dbReference type="Google" id="ProtNLM"/>
    </source>
</evidence>
<gene>
    <name evidence="1" type="ORF">JDO7802_01077</name>
</gene>
<reference evidence="1 2" key="1">
    <citation type="submission" date="2015-07" db="EMBL/GenBank/DDBJ databases">
        <authorList>
            <person name="Noorani M."/>
        </authorList>
    </citation>
    <scope>NUCLEOTIDE SEQUENCE [LARGE SCALE GENOMIC DNA]</scope>
    <source>
        <strain evidence="1 2">CECT 7802</strain>
    </source>
</reference>
<dbReference type="PANTHER" id="PTHR30528">
    <property type="entry name" value="CYTOPLASMIC PROTEIN"/>
    <property type="match status" value="1"/>
</dbReference>